<dbReference type="GO" id="GO:0043813">
    <property type="term" value="F:phosphatidylinositol-3,5-bisphosphate 5-phosphatase activity"/>
    <property type="evidence" value="ECO:0007669"/>
    <property type="project" value="InterPro"/>
</dbReference>
<keyword evidence="4" id="KW-0472">Membrane</keyword>
<dbReference type="PANTHER" id="PTHR45738:SF5">
    <property type="entry name" value="POLYPHOSPHOINOSITIDE PHOSPHATASE"/>
    <property type="match status" value="1"/>
</dbReference>
<dbReference type="PROSITE" id="PS50275">
    <property type="entry name" value="SAC"/>
    <property type="match status" value="1"/>
</dbReference>
<dbReference type="AlphaFoldDB" id="A0A6G0U9W2"/>
<dbReference type="OrthoDB" id="405996at2759"/>
<evidence type="ECO:0000256" key="2">
    <source>
        <dbReference type="ARBA" id="ARBA00008511"/>
    </source>
</evidence>
<comment type="similarity">
    <text evidence="2">Belongs to the PIH1 family.</text>
</comment>
<dbReference type="Proteomes" id="UP000475862">
    <property type="component" value="Unassembled WGS sequence"/>
</dbReference>
<dbReference type="Pfam" id="PF02383">
    <property type="entry name" value="Syja_N"/>
    <property type="match status" value="1"/>
</dbReference>
<protein>
    <recommendedName>
        <fullName evidence="6">SAC domain-containing protein</fullName>
    </recommendedName>
</protein>
<dbReference type="GO" id="GO:0046856">
    <property type="term" value="P:phosphatidylinositol dephosphorylation"/>
    <property type="evidence" value="ECO:0007669"/>
    <property type="project" value="InterPro"/>
</dbReference>
<feature type="region of interest" description="Disordered" evidence="5">
    <location>
        <begin position="402"/>
        <end position="439"/>
    </location>
</feature>
<evidence type="ECO:0000313" key="8">
    <source>
        <dbReference type="Proteomes" id="UP000475862"/>
    </source>
</evidence>
<gene>
    <name evidence="7" type="ORF">AGLY_000625</name>
</gene>
<feature type="compositionally biased region" description="Low complexity" evidence="5">
    <location>
        <begin position="420"/>
        <end position="434"/>
    </location>
</feature>
<feature type="compositionally biased region" description="Basic and acidic residues" evidence="5">
    <location>
        <begin position="403"/>
        <end position="412"/>
    </location>
</feature>
<dbReference type="InterPro" id="IPR041442">
    <property type="entry name" value="PIH1D1/2/3_CS-like"/>
</dbReference>
<dbReference type="GO" id="GO:0012505">
    <property type="term" value="C:endomembrane system"/>
    <property type="evidence" value="ECO:0007669"/>
    <property type="project" value="UniProtKB-SubCell"/>
</dbReference>
<comment type="caution">
    <text evidence="7">The sequence shown here is derived from an EMBL/GenBank/DDBJ whole genome shotgun (WGS) entry which is preliminary data.</text>
</comment>
<dbReference type="InterPro" id="IPR043573">
    <property type="entry name" value="Fig4-like"/>
</dbReference>
<sequence>MRGSVPGLWSQDISKMVPKPTISFELIDPFHEIPGAHFNNLYKRYGSPTVIINLVKKREKKVHESQLSDHLVSAVKYLNKFLPPCHHIQYIHFDMARMNKSKNVNVMRRLDEIARMAIFKTGMYINCPRIIEKPTFGQDKNGTILQNGIIRVNCVDCLDRTNTAQFVIGKCALAYQLYYLGLLHKPQLEYDTDCVRLLEVSYEDHGDTLALQYGGSQLIHRIKTYRKTAPWTSQGNDIMQTLSRYYSNTFSDTEKQNAINLFLGLFCPNENEPAIWEQNFDYYLHHPETTSFLSNDWLIMIVFYYFLNNQVLFVPLTRWWDECVMDCLPLSCMENKKKYLEIYPATSLNIEDYDSFSNFYKTDEFSVMSESYAFEISHSVRDFMPNCVTDFSPFSMRIRPGKKREQISDKTRNPSMTGHSSTNSINSSSSCGSGESDEDISFSKRIDSMSIASKDNSITFDPLQTEQSIYGINLAITKPAEIAIYKKYILMAINPASVLLVSQNSQSKYNSSFNIPVPEVSPSNITLYESYIEKGLIGEPSNEEQEFEQFVSGFLNPESGKLVKPAPGLCIKLFKTDKSKVFINLCHHAEIPPPDDITREELVEVLDSKDPEKFCIPLSIGIEHLETDKSDVQVPVYDVAVNSEFFNKCQNDDLFQTFIVCATIEGVAEKFKIDISSENPILLKNRKCIGSLQQHRIQQRPPRPSKFKKKPLIQELNSKASLSQLDIHVKPEYRIYVQPEDNPKNIILDVWMPDVLSSQEIDLKCGEDCLLLTTNKQTKYELDICLPYTINQKNVNVTFNTLTKCQVW</sequence>
<name>A0A6G0U9W2_APHGL</name>
<dbReference type="PANTHER" id="PTHR45738">
    <property type="entry name" value="POLYPHOSPHOINOSITIDE PHOSPHATASE"/>
    <property type="match status" value="1"/>
</dbReference>
<dbReference type="EMBL" id="VYZN01000001">
    <property type="protein sequence ID" value="KAE9545082.1"/>
    <property type="molecule type" value="Genomic_DNA"/>
</dbReference>
<proteinExistence type="inferred from homology"/>
<evidence type="ECO:0000313" key="7">
    <source>
        <dbReference type="EMBL" id="KAE9545082.1"/>
    </source>
</evidence>
<accession>A0A6G0U9W2</accession>
<dbReference type="Pfam" id="PF08190">
    <property type="entry name" value="PIH1"/>
    <property type="match status" value="1"/>
</dbReference>
<evidence type="ECO:0000256" key="3">
    <source>
        <dbReference type="ARBA" id="ARBA00022801"/>
    </source>
</evidence>
<evidence type="ECO:0000259" key="6">
    <source>
        <dbReference type="PROSITE" id="PS50275"/>
    </source>
</evidence>
<feature type="domain" description="SAC" evidence="6">
    <location>
        <begin position="1"/>
        <end position="215"/>
    </location>
</feature>
<dbReference type="InterPro" id="IPR002013">
    <property type="entry name" value="SAC_dom"/>
</dbReference>
<evidence type="ECO:0000256" key="1">
    <source>
        <dbReference type="ARBA" id="ARBA00004308"/>
    </source>
</evidence>
<keyword evidence="8" id="KW-1185">Reference proteome</keyword>
<organism evidence="7 8">
    <name type="scientific">Aphis glycines</name>
    <name type="common">Soybean aphid</name>
    <dbReference type="NCBI Taxonomy" id="307491"/>
    <lineage>
        <taxon>Eukaryota</taxon>
        <taxon>Metazoa</taxon>
        <taxon>Ecdysozoa</taxon>
        <taxon>Arthropoda</taxon>
        <taxon>Hexapoda</taxon>
        <taxon>Insecta</taxon>
        <taxon>Pterygota</taxon>
        <taxon>Neoptera</taxon>
        <taxon>Paraneoptera</taxon>
        <taxon>Hemiptera</taxon>
        <taxon>Sternorrhyncha</taxon>
        <taxon>Aphidomorpha</taxon>
        <taxon>Aphidoidea</taxon>
        <taxon>Aphididae</taxon>
        <taxon>Aphidini</taxon>
        <taxon>Aphis</taxon>
        <taxon>Aphis</taxon>
    </lineage>
</organism>
<comment type="subcellular location">
    <subcellularLocation>
        <location evidence="1">Endomembrane system</location>
    </subcellularLocation>
</comment>
<keyword evidence="3" id="KW-0378">Hydrolase</keyword>
<evidence type="ECO:0000256" key="4">
    <source>
        <dbReference type="ARBA" id="ARBA00023136"/>
    </source>
</evidence>
<reference evidence="7 8" key="1">
    <citation type="submission" date="2019-08" db="EMBL/GenBank/DDBJ databases">
        <title>The genome of the soybean aphid Biotype 1, its phylome, world population structure and adaptation to the North American continent.</title>
        <authorList>
            <person name="Giordano R."/>
            <person name="Donthu R.K."/>
            <person name="Hernandez A.G."/>
            <person name="Wright C.L."/>
            <person name="Zimin A.V."/>
        </authorList>
    </citation>
    <scope>NUCLEOTIDE SEQUENCE [LARGE SCALE GENOMIC DNA]</scope>
    <source>
        <tissue evidence="7">Whole aphids</tissue>
    </source>
</reference>
<dbReference type="InterPro" id="IPR012981">
    <property type="entry name" value="PIH1_N"/>
</dbReference>
<evidence type="ECO:0000256" key="5">
    <source>
        <dbReference type="SAM" id="MobiDB-lite"/>
    </source>
</evidence>
<dbReference type="Pfam" id="PF18201">
    <property type="entry name" value="PIH1_CS"/>
    <property type="match status" value="1"/>
</dbReference>